<sequence length="40" mass="4470">MALVDGVRRVEAAWRPSHRSLGAVRSPDPRRRAPCGDHYA</sequence>
<reference evidence="2" key="1">
    <citation type="submission" date="2020-02" db="EMBL/GenBank/DDBJ databases">
        <authorList>
            <person name="Meier V. D."/>
        </authorList>
    </citation>
    <scope>NUCLEOTIDE SEQUENCE</scope>
    <source>
        <strain evidence="2">AVDCRST_MAG77</strain>
    </source>
</reference>
<accession>A0A6J4JIB8</accession>
<evidence type="ECO:0000256" key="1">
    <source>
        <dbReference type="SAM" id="MobiDB-lite"/>
    </source>
</evidence>
<dbReference type="EMBL" id="CADCTC010000204">
    <property type="protein sequence ID" value="CAA9279905.1"/>
    <property type="molecule type" value="Genomic_DNA"/>
</dbReference>
<protein>
    <submittedName>
        <fullName evidence="2">Uncharacterized protein</fullName>
    </submittedName>
</protein>
<proteinExistence type="predicted"/>
<dbReference type="AlphaFoldDB" id="A0A6J4JIB8"/>
<feature type="compositionally biased region" description="Basic and acidic residues" evidence="1">
    <location>
        <begin position="27"/>
        <end position="40"/>
    </location>
</feature>
<feature type="region of interest" description="Disordered" evidence="1">
    <location>
        <begin position="17"/>
        <end position="40"/>
    </location>
</feature>
<organism evidence="2">
    <name type="scientific">uncultured Chloroflexota bacterium</name>
    <dbReference type="NCBI Taxonomy" id="166587"/>
    <lineage>
        <taxon>Bacteria</taxon>
        <taxon>Bacillati</taxon>
        <taxon>Chloroflexota</taxon>
        <taxon>environmental samples</taxon>
    </lineage>
</organism>
<name>A0A6J4JIB8_9CHLR</name>
<gene>
    <name evidence="2" type="ORF">AVDCRST_MAG77-4308</name>
</gene>
<evidence type="ECO:0000313" key="2">
    <source>
        <dbReference type="EMBL" id="CAA9279905.1"/>
    </source>
</evidence>